<feature type="non-terminal residue" evidence="1">
    <location>
        <position position="1"/>
    </location>
</feature>
<comment type="caution">
    <text evidence="1">The sequence shown here is derived from an EMBL/GenBank/DDBJ whole genome shotgun (WGS) entry which is preliminary data.</text>
</comment>
<evidence type="ECO:0000313" key="2">
    <source>
        <dbReference type="Proteomes" id="UP001177023"/>
    </source>
</evidence>
<accession>A0AA36CXI7</accession>
<dbReference type="EMBL" id="CATQJA010002642">
    <property type="protein sequence ID" value="CAJ0576051.1"/>
    <property type="molecule type" value="Genomic_DNA"/>
</dbReference>
<dbReference type="AlphaFoldDB" id="A0AA36CXI7"/>
<protein>
    <submittedName>
        <fullName evidence="1">Uncharacterized protein</fullName>
    </submittedName>
</protein>
<proteinExistence type="predicted"/>
<dbReference type="Proteomes" id="UP001177023">
    <property type="component" value="Unassembled WGS sequence"/>
</dbReference>
<sequence>MHKGHHGEALLELELTALKNRTAAHVIGIFEGYDKNFQHLHASIQEGMTALANAGIEKLKEVSEQQEYGDGEKLTDGLVKLAADFEKQCEVYMPVARQFNDHLIGFKEQLEKKEASNEVEA</sequence>
<evidence type="ECO:0000313" key="1">
    <source>
        <dbReference type="EMBL" id="CAJ0576051.1"/>
    </source>
</evidence>
<name>A0AA36CXI7_9BILA</name>
<gene>
    <name evidence="1" type="ORF">MSPICULIGERA_LOCUS14350</name>
</gene>
<organism evidence="1 2">
    <name type="scientific">Mesorhabditis spiculigera</name>
    <dbReference type="NCBI Taxonomy" id="96644"/>
    <lineage>
        <taxon>Eukaryota</taxon>
        <taxon>Metazoa</taxon>
        <taxon>Ecdysozoa</taxon>
        <taxon>Nematoda</taxon>
        <taxon>Chromadorea</taxon>
        <taxon>Rhabditida</taxon>
        <taxon>Rhabditina</taxon>
        <taxon>Rhabditomorpha</taxon>
        <taxon>Rhabditoidea</taxon>
        <taxon>Rhabditidae</taxon>
        <taxon>Mesorhabditinae</taxon>
        <taxon>Mesorhabditis</taxon>
    </lineage>
</organism>
<keyword evidence="2" id="KW-1185">Reference proteome</keyword>
<reference evidence="1" key="1">
    <citation type="submission" date="2023-06" db="EMBL/GenBank/DDBJ databases">
        <authorList>
            <person name="Delattre M."/>
        </authorList>
    </citation>
    <scope>NUCLEOTIDE SEQUENCE</scope>
    <source>
        <strain evidence="1">AF72</strain>
    </source>
</reference>